<reference evidence="2 3" key="1">
    <citation type="journal article" date="2018" name="BMC Genomics">
        <title>Genomic comparison of Trypanosoma conorhini and Trypanosoma rangeli to Trypanosoma cruzi strains of high and low virulence.</title>
        <authorList>
            <person name="Bradwell K.R."/>
            <person name="Koparde V.N."/>
            <person name="Matveyev A.V."/>
            <person name="Serrano M.G."/>
            <person name="Alves J.M."/>
            <person name="Parikh H."/>
            <person name="Huang B."/>
            <person name="Lee V."/>
            <person name="Espinosa-Alvarez O."/>
            <person name="Ortiz P.A."/>
            <person name="Costa-Martins A.G."/>
            <person name="Teixeira M.M."/>
            <person name="Buck G.A."/>
        </authorList>
    </citation>
    <scope>NUCLEOTIDE SEQUENCE [LARGE SCALE GENOMIC DNA]</scope>
    <source>
        <strain evidence="2 3">025E</strain>
    </source>
</reference>
<dbReference type="RefSeq" id="XP_029225149.1">
    <property type="nucleotide sequence ID" value="XM_029374787.1"/>
</dbReference>
<feature type="region of interest" description="Disordered" evidence="1">
    <location>
        <begin position="1"/>
        <end position="32"/>
    </location>
</feature>
<evidence type="ECO:0008006" key="4">
    <source>
        <dbReference type="Google" id="ProtNLM"/>
    </source>
</evidence>
<dbReference type="Proteomes" id="UP000284403">
    <property type="component" value="Unassembled WGS sequence"/>
</dbReference>
<organism evidence="2 3">
    <name type="scientific">Trypanosoma conorhini</name>
    <dbReference type="NCBI Taxonomy" id="83891"/>
    <lineage>
        <taxon>Eukaryota</taxon>
        <taxon>Discoba</taxon>
        <taxon>Euglenozoa</taxon>
        <taxon>Kinetoplastea</taxon>
        <taxon>Metakinetoplastina</taxon>
        <taxon>Trypanosomatida</taxon>
        <taxon>Trypanosomatidae</taxon>
        <taxon>Trypanosoma</taxon>
    </lineage>
</organism>
<dbReference type="AlphaFoldDB" id="A0A3R7L057"/>
<dbReference type="GeneID" id="40321540"/>
<protein>
    <recommendedName>
        <fullName evidence="4">Pre-rRNA-processing protein Ipi1 N-terminal domain-containing protein</fullName>
    </recommendedName>
</protein>
<feature type="region of interest" description="Disordered" evidence="1">
    <location>
        <begin position="177"/>
        <end position="206"/>
    </location>
</feature>
<evidence type="ECO:0000256" key="1">
    <source>
        <dbReference type="SAM" id="MobiDB-lite"/>
    </source>
</evidence>
<gene>
    <name evidence="2" type="ORF">Tco025E_07929</name>
</gene>
<keyword evidence="3" id="KW-1185">Reference proteome</keyword>
<comment type="caution">
    <text evidence="2">The sequence shown here is derived from an EMBL/GenBank/DDBJ whole genome shotgun (WGS) entry which is preliminary data.</text>
</comment>
<evidence type="ECO:0000313" key="3">
    <source>
        <dbReference type="Proteomes" id="UP000284403"/>
    </source>
</evidence>
<accession>A0A3R7L057</accession>
<dbReference type="OrthoDB" id="273700at2759"/>
<feature type="compositionally biased region" description="Basic residues" evidence="1">
    <location>
        <begin position="18"/>
        <end position="27"/>
    </location>
</feature>
<name>A0A3R7L057_9TRYP</name>
<sequence>MVRVKAKARKGDDAFQTRRQKVGRKKLAPATATRAEVHARTLRVTTPAAISRTTLEEGVRGRQRHDEQQPQPVAVSAEKLHRDFKEQLSNTRHYKKSFRGAGFMSLVRAITANYEALRAAAAARASSAAAADRCAGALLSPIEVLSAFTSALDAMSDTDGDVRRAALATLKAILLPPSPGGHGAEEDDDDGATPWRRSTPASDGAACDADRTRAVLRVVDVTLTHAMTSVRRSGVELLHLVLQAAPHDVRVVLRESDAWVKMVGRVSAVLLHGTSGSSAGANTTRLIHVVPDMLETMLQQWEGGGEGLDVGLCGTQQAEQGEEATGAAPQRILELFEECTPKWGMEWKELMEMRAAIFRDAERVQRATAIARAFACLAMYLRSQSLLRKPHTQLLRHLFTVKMPFTMQELTLAAAAAEHGGGHGRGRARMALANAIADACLPVADAASEACQLLRDFLSAALRPAKGVPPSSSGRHPCGGGENGTATQLLGPLRTLRTAFVRFSAGLLPRLLFLAPPMMQAAIRAVGGADGGPWGDAALLTADVLAVLLASQAAAAARQGLRFLAEAVLAVPRLLFALRGKADTATVDRVAAAFLRPLWSLASGGHPLLQTRTASGGDDAAAQLRLSLPSLFELRVPDAAAPGATVALDGVLPRCTEPTRELGAHLLFYLCGGAPCAAAAPPLALTALACTLPRC</sequence>
<dbReference type="EMBL" id="MKKU01000659">
    <property type="protein sequence ID" value="RNF04904.1"/>
    <property type="molecule type" value="Genomic_DNA"/>
</dbReference>
<proteinExistence type="predicted"/>
<evidence type="ECO:0000313" key="2">
    <source>
        <dbReference type="EMBL" id="RNF04904.1"/>
    </source>
</evidence>